<reference evidence="2" key="1">
    <citation type="submission" date="2022-03" db="EMBL/GenBank/DDBJ databases">
        <title>Genomic analyses of argali, domestic sheep and their hybrids provide insights into chromosomal evolution, heterosis and genetic basis of agronomic traits.</title>
        <authorList>
            <person name="Li M."/>
        </authorList>
    </citation>
    <scope>NUCLEOTIDE SEQUENCE</scope>
    <source>
        <strain evidence="2">CAU-MHL-2022a</strain>
        <tissue evidence="2">Skin</tissue>
    </source>
</reference>
<protein>
    <submittedName>
        <fullName evidence="2">Uncharacterized protein</fullName>
    </submittedName>
</protein>
<dbReference type="EMBL" id="JAKZEL010000003">
    <property type="protein sequence ID" value="KAI4545281.1"/>
    <property type="molecule type" value="Genomic_DNA"/>
</dbReference>
<dbReference type="Proteomes" id="UP001214576">
    <property type="component" value="Unassembled WGS sequence"/>
</dbReference>
<feature type="region of interest" description="Disordered" evidence="1">
    <location>
        <begin position="1"/>
        <end position="33"/>
    </location>
</feature>
<dbReference type="AlphaFoldDB" id="A0AAD4UHD2"/>
<keyword evidence="3" id="KW-1185">Reference proteome</keyword>
<comment type="caution">
    <text evidence="2">The sequence shown here is derived from an EMBL/GenBank/DDBJ whole genome shotgun (WGS) entry which is preliminary data.</text>
</comment>
<gene>
    <name evidence="2" type="ORF">MG293_005547</name>
</gene>
<evidence type="ECO:0000313" key="3">
    <source>
        <dbReference type="Proteomes" id="UP001214576"/>
    </source>
</evidence>
<evidence type="ECO:0000313" key="2">
    <source>
        <dbReference type="EMBL" id="KAI4545281.1"/>
    </source>
</evidence>
<evidence type="ECO:0000256" key="1">
    <source>
        <dbReference type="SAM" id="MobiDB-lite"/>
    </source>
</evidence>
<organism evidence="2 3">
    <name type="scientific">Ovis ammon polii</name>
    <dbReference type="NCBI Taxonomy" id="230172"/>
    <lineage>
        <taxon>Eukaryota</taxon>
        <taxon>Metazoa</taxon>
        <taxon>Chordata</taxon>
        <taxon>Craniata</taxon>
        <taxon>Vertebrata</taxon>
        <taxon>Euteleostomi</taxon>
        <taxon>Mammalia</taxon>
        <taxon>Eutheria</taxon>
        <taxon>Laurasiatheria</taxon>
        <taxon>Artiodactyla</taxon>
        <taxon>Ruminantia</taxon>
        <taxon>Pecora</taxon>
        <taxon>Bovidae</taxon>
        <taxon>Caprinae</taxon>
        <taxon>Ovis</taxon>
    </lineage>
</organism>
<sequence>MRPTQRPNAWKTPSTSRARSPLLPPRPFPAAAPCSRRPVAALERGPKAPAGCHCTEALSVSERDCGTCSCRQSRPARSKRLETFVTRGRKRCRGASRQRDRKPVGAEGQTRLGFLRPHRGQLQSPANPQHPGGKRHPTPHGIPGNPIQDRCK</sequence>
<feature type="region of interest" description="Disordered" evidence="1">
    <location>
        <begin position="90"/>
        <end position="152"/>
    </location>
</feature>
<proteinExistence type="predicted"/>
<name>A0AAD4UHD2_OVIAM</name>
<accession>A0AAD4UHD2</accession>